<organism evidence="1 2">
    <name type="scientific">Pedobacter lusitanus</name>
    <dbReference type="NCBI Taxonomy" id="1503925"/>
    <lineage>
        <taxon>Bacteria</taxon>
        <taxon>Pseudomonadati</taxon>
        <taxon>Bacteroidota</taxon>
        <taxon>Sphingobacteriia</taxon>
        <taxon>Sphingobacteriales</taxon>
        <taxon>Sphingobacteriaceae</taxon>
        <taxon>Pedobacter</taxon>
    </lineage>
</organism>
<keyword evidence="1" id="KW-0808">Transferase</keyword>
<gene>
    <name evidence="1" type="ORF">TH53_15410</name>
</gene>
<dbReference type="OrthoDB" id="186344at2"/>
<evidence type="ECO:0000313" key="2">
    <source>
        <dbReference type="Proteomes" id="UP000032049"/>
    </source>
</evidence>
<keyword evidence="2" id="KW-1185">Reference proteome</keyword>
<dbReference type="EMBL" id="JXRA01000065">
    <property type="protein sequence ID" value="KIO76341.1"/>
    <property type="molecule type" value="Genomic_DNA"/>
</dbReference>
<dbReference type="InterPro" id="IPR029044">
    <property type="entry name" value="Nucleotide-diphossugar_trans"/>
</dbReference>
<dbReference type="Proteomes" id="UP000032049">
    <property type="component" value="Unassembled WGS sequence"/>
</dbReference>
<dbReference type="SUPFAM" id="SSF53448">
    <property type="entry name" value="Nucleotide-diphospho-sugar transferases"/>
    <property type="match status" value="1"/>
</dbReference>
<comment type="caution">
    <text evidence="1">The sequence shown here is derived from an EMBL/GenBank/DDBJ whole genome shotgun (WGS) entry which is preliminary data.</text>
</comment>
<protein>
    <submittedName>
        <fullName evidence="1">Glycosyl transferase</fullName>
    </submittedName>
</protein>
<dbReference type="AlphaFoldDB" id="A0A0D0GPF3"/>
<dbReference type="RefSeq" id="WP_041883201.1">
    <property type="nucleotide sequence ID" value="NZ_CP157278.1"/>
</dbReference>
<name>A0A0D0GPF3_9SPHI</name>
<evidence type="ECO:0000313" key="1">
    <source>
        <dbReference type="EMBL" id="KIO76341.1"/>
    </source>
</evidence>
<accession>A0A0D0GPF3</accession>
<reference evidence="1 2" key="1">
    <citation type="submission" date="2015-01" db="EMBL/GenBank/DDBJ databases">
        <title>Draft genome sequence of Pedobacter sp. NL19 isolated from sludge of an effluent treatment pond in an abandoned uranium mine.</title>
        <authorList>
            <person name="Santos T."/>
            <person name="Caetano T."/>
            <person name="Covas C."/>
            <person name="Cruz A."/>
            <person name="Mendo S."/>
        </authorList>
    </citation>
    <scope>NUCLEOTIDE SEQUENCE [LARGE SCALE GENOMIC DNA]</scope>
    <source>
        <strain evidence="1 2">NL19</strain>
    </source>
</reference>
<proteinExistence type="predicted"/>
<dbReference type="GO" id="GO:0016740">
    <property type="term" value="F:transferase activity"/>
    <property type="evidence" value="ECO:0007669"/>
    <property type="project" value="UniProtKB-KW"/>
</dbReference>
<dbReference type="STRING" id="1503925.TH53_15410"/>
<dbReference type="Gene3D" id="3.90.550.10">
    <property type="entry name" value="Spore Coat Polysaccharide Biosynthesis Protein SpsA, Chain A"/>
    <property type="match status" value="1"/>
</dbReference>
<sequence>MLKFCTLFNTTYLSRGLAMYNSLEEHSENFHLYIFAFDNNCFDVLSKMALKHATIISLSAFENDRLLAIKGERTAGEYCWTCASSTIKYCLEKYHLDHCTYIDADLLFFSDPACLIAEMGEKSVLITEHRYTPDYDQSATSGIYCVQFMTFKNTTAGMEVLNWWVDACITWCFNRCEDNKFGDQKYLDDWATRFDTVHVLKNHGGGVAPWNVQQYSFKNSGHHIQGKEKAAGNSFDLVFYHFHDFQYIKGNTFRLSAPSYHLDRKVIRQIYKPYTRALSIAEAEIYAVNAEISSHELSENNSGINEVIGRAILFFLMGYYKNFYTKRSLEYGFLSMKTFRLN</sequence>